<organism evidence="4 5">
    <name type="scientific">Arthroderma otae (strain ATCC MYA-4605 / CBS 113480)</name>
    <name type="common">Microsporum canis</name>
    <dbReference type="NCBI Taxonomy" id="554155"/>
    <lineage>
        <taxon>Eukaryota</taxon>
        <taxon>Fungi</taxon>
        <taxon>Dikarya</taxon>
        <taxon>Ascomycota</taxon>
        <taxon>Pezizomycotina</taxon>
        <taxon>Eurotiomycetes</taxon>
        <taxon>Eurotiomycetidae</taxon>
        <taxon>Onygenales</taxon>
        <taxon>Arthrodermataceae</taxon>
        <taxon>Microsporum</taxon>
    </lineage>
</organism>
<dbReference type="PANTHER" id="PTHR23023">
    <property type="entry name" value="DIMETHYLANILINE MONOOXYGENASE"/>
    <property type="match status" value="1"/>
</dbReference>
<dbReference type="HOGENOM" id="CLU_019225_1_0_1"/>
<dbReference type="OrthoDB" id="2915840at2759"/>
<dbReference type="AlphaFoldDB" id="C5FCS1"/>
<evidence type="ECO:0000256" key="2">
    <source>
        <dbReference type="ARBA" id="ARBA00022827"/>
    </source>
</evidence>
<dbReference type="EMBL" id="DS995701">
    <property type="protein sequence ID" value="EEQ27605.1"/>
    <property type="molecule type" value="Genomic_DNA"/>
</dbReference>
<dbReference type="InterPro" id="IPR050346">
    <property type="entry name" value="FMO-like"/>
</dbReference>
<dbReference type="VEuPathDB" id="FungiDB:MCYG_00493"/>
<accession>C5FCS1</accession>
<dbReference type="InterPro" id="IPR036188">
    <property type="entry name" value="FAD/NAD-bd_sf"/>
</dbReference>
<keyword evidence="2" id="KW-0274">FAD</keyword>
<dbReference type="Gene3D" id="3.50.50.60">
    <property type="entry name" value="FAD/NAD(P)-binding domain"/>
    <property type="match status" value="1"/>
</dbReference>
<keyword evidence="3" id="KW-0560">Oxidoreductase</keyword>
<protein>
    <submittedName>
        <fullName evidence="4">Uncharacterized protein</fullName>
    </submittedName>
</protein>
<dbReference type="GeneID" id="9225611"/>
<keyword evidence="1" id="KW-0285">Flavoprotein</keyword>
<reference evidence="5" key="1">
    <citation type="journal article" date="2012" name="MBio">
        <title>Comparative genome analysis of Trichophyton rubrum and related dermatophytes reveals candidate genes involved in infection.</title>
        <authorList>
            <person name="Martinez D.A."/>
            <person name="Oliver B.G."/>
            <person name="Graeser Y."/>
            <person name="Goldberg J.M."/>
            <person name="Li W."/>
            <person name="Martinez-Rossi N.M."/>
            <person name="Monod M."/>
            <person name="Shelest E."/>
            <person name="Barton R.C."/>
            <person name="Birch E."/>
            <person name="Brakhage A.A."/>
            <person name="Chen Z."/>
            <person name="Gurr S.J."/>
            <person name="Heiman D."/>
            <person name="Heitman J."/>
            <person name="Kosti I."/>
            <person name="Rossi A."/>
            <person name="Saif S."/>
            <person name="Samalova M."/>
            <person name="Saunders C.W."/>
            <person name="Shea T."/>
            <person name="Summerbell R.C."/>
            <person name="Xu J."/>
            <person name="Young S."/>
            <person name="Zeng Q."/>
            <person name="Birren B.W."/>
            <person name="Cuomo C.A."/>
            <person name="White T.C."/>
        </authorList>
    </citation>
    <scope>NUCLEOTIDE SEQUENCE [LARGE SCALE GENOMIC DNA]</scope>
    <source>
        <strain evidence="5">ATCC MYA-4605 / CBS 113480</strain>
    </source>
</reference>
<sequence length="586" mass="65989">MEEVDLVVVGAGPYGLCAAKTYLEVNPSANVVLLEAESSIGGVWAKHRLYKNLCTNNVFGSYEFPDLAMDAETFGAEKGKHIPGETMYAYMNAYAKKFCLTERTRLRTRLVSAEHRENPSSWLLTVDANSDGMEAAVGTLSTILTSKLMLATGLTSRAHLPRFKGQESFEAPVFHSRNMPKHENDLLHHDKSVVVYGGGKAACDMAYTCAASGASVDLVIREHGRGPAWMSGPRITPFKVYLEHLLLTRCTTWMSPCIWATSRPLKFFHETWFGQKLVNTFWGLVKNDVVTTNKYNKHPEVKKLTPWVDPFWVSTSLSILNYPSDFFDLVRNGQIKVHIADIVSLSKQTVHLSSGTSLKADALICGTGWEARSAVTFLPEGIDGQLGVPWGPEPLDKSLLEAADKHILRQFPQLGVSLKVNEQFKHFSADSETRSAHPYRLIRFMAPPKLKDRSIVFLGTAANVDTPVTASIQALWATAYLSGQLEVRPLIQRPAEPKPAADEDETDWEVALHSQFSIWRFRDGMRMRNPDFVFESIPYLDLMLRDLGLQQFRKKGFLRENFTVYRPRDYQGLVDEWKAKHKHHQK</sequence>
<evidence type="ECO:0000256" key="1">
    <source>
        <dbReference type="ARBA" id="ARBA00022630"/>
    </source>
</evidence>
<dbReference type="Pfam" id="PF13738">
    <property type="entry name" value="Pyr_redox_3"/>
    <property type="match status" value="1"/>
</dbReference>
<dbReference type="PRINTS" id="PR00411">
    <property type="entry name" value="PNDRDTASEI"/>
</dbReference>
<name>C5FCS1_ARTOC</name>
<evidence type="ECO:0000256" key="3">
    <source>
        <dbReference type="ARBA" id="ARBA00023002"/>
    </source>
</evidence>
<gene>
    <name evidence="4" type="ORF">MCYG_00493</name>
</gene>
<evidence type="ECO:0000313" key="4">
    <source>
        <dbReference type="EMBL" id="EEQ27605.1"/>
    </source>
</evidence>
<dbReference type="PRINTS" id="PR00368">
    <property type="entry name" value="FADPNR"/>
</dbReference>
<dbReference type="GO" id="GO:0016491">
    <property type="term" value="F:oxidoreductase activity"/>
    <property type="evidence" value="ECO:0007669"/>
    <property type="project" value="UniProtKB-KW"/>
</dbReference>
<keyword evidence="5" id="KW-1185">Reference proteome</keyword>
<dbReference type="STRING" id="554155.C5FCS1"/>
<dbReference type="RefSeq" id="XP_002850389.1">
    <property type="nucleotide sequence ID" value="XM_002850343.1"/>
</dbReference>
<dbReference type="eggNOG" id="KOG1399">
    <property type="taxonomic scope" value="Eukaryota"/>
</dbReference>
<dbReference type="SUPFAM" id="SSF51905">
    <property type="entry name" value="FAD/NAD(P)-binding domain"/>
    <property type="match status" value="2"/>
</dbReference>
<dbReference type="OMA" id="WISPFWI"/>
<dbReference type="Proteomes" id="UP000002035">
    <property type="component" value="Unassembled WGS sequence"/>
</dbReference>
<proteinExistence type="predicted"/>
<evidence type="ECO:0000313" key="5">
    <source>
        <dbReference type="Proteomes" id="UP000002035"/>
    </source>
</evidence>